<protein>
    <recommendedName>
        <fullName evidence="5">Ribosome biogenesis regulatory protein</fullName>
    </recommendedName>
</protein>
<comment type="function">
    <text evidence="5">Involved in ribosomal large subunit assembly.</text>
</comment>
<reference evidence="6" key="1">
    <citation type="submission" date="2015-08" db="EMBL/GenBank/DDBJ databases">
        <authorList>
            <person name="Babu N.S."/>
            <person name="Beckwith C.J."/>
            <person name="Beseler K.G."/>
            <person name="Brison A."/>
            <person name="Carone J.V."/>
            <person name="Caskin T.P."/>
            <person name="Diamond M."/>
            <person name="Durham M.E."/>
            <person name="Foxe J.M."/>
            <person name="Go M."/>
            <person name="Henderson B.A."/>
            <person name="Jones I.B."/>
            <person name="McGettigan J.A."/>
            <person name="Micheletti S.J."/>
            <person name="Nasrallah M.E."/>
            <person name="Ortiz D."/>
            <person name="Piller C.R."/>
            <person name="Privatt S.R."/>
            <person name="Schneider S.L."/>
            <person name="Sharp S."/>
            <person name="Smith T.C."/>
            <person name="Stanton J.D."/>
            <person name="Ullery H.E."/>
            <person name="Wilson R.J."/>
            <person name="Serrano M.G."/>
            <person name="Buck G."/>
            <person name="Lee V."/>
            <person name="Wang Y."/>
            <person name="Carvalho R."/>
            <person name="Voegtly L."/>
            <person name="Shi R."/>
            <person name="Duckworth R."/>
            <person name="Johnson A."/>
            <person name="Loviza R."/>
            <person name="Walstead R."/>
            <person name="Shah Z."/>
            <person name="Kiflezghi M."/>
            <person name="Wade K."/>
            <person name="Ball S.L."/>
            <person name="Bradley K.W."/>
            <person name="Asai D.J."/>
            <person name="Bowman C.A."/>
            <person name="Russell D.A."/>
            <person name="Pope W.H."/>
            <person name="Jacobs-Sera D."/>
            <person name="Hendrix R.W."/>
            <person name="Hatfull G.F."/>
        </authorList>
    </citation>
    <scope>NUCLEOTIDE SEQUENCE [LARGE SCALE GENOMIC DNA]</scope>
</reference>
<dbReference type="Pfam" id="PF04939">
    <property type="entry name" value="RRS1"/>
    <property type="match status" value="1"/>
</dbReference>
<accession>A0A0S4TDQ7</accession>
<name>A0A0S4TDQ7_CRYHO</name>
<dbReference type="GO" id="GO:0042254">
    <property type="term" value="P:ribosome biogenesis"/>
    <property type="evidence" value="ECO:0007669"/>
    <property type="project" value="UniProtKB-KW"/>
</dbReference>
<evidence type="ECO:0000256" key="1">
    <source>
        <dbReference type="ARBA" id="ARBA00004123"/>
    </source>
</evidence>
<dbReference type="GO" id="GO:0005634">
    <property type="term" value="C:nucleus"/>
    <property type="evidence" value="ECO:0007669"/>
    <property type="project" value="UniProtKB-SubCell"/>
</dbReference>
<dbReference type="Proteomes" id="UP000199752">
    <property type="component" value="Chromosome 4"/>
</dbReference>
<evidence type="ECO:0000256" key="3">
    <source>
        <dbReference type="ARBA" id="ARBA00022517"/>
    </source>
</evidence>
<sequence length="263" mass="30349">MEEAQLETSPLEVCLSNLIGIDISSINETEISKSGANNLQLMLNSIWSDLSKENTKDGTVVSLPSKQEILLPRAYPLPAKREKTRWEKFAELKGIKKRKRSRMVYDPITDDFVPRWGRNSIKKIQKKHNEAIIEIKGNMDENKDPREAINLKRDMMINKQRLRELKNKMNSSKNINNPKSDEFALGIGNLKDTNVKRSKTQVKELFDRVSLSTASYGRRDKALPDEDRTTNKVKKVKKILDTKNENEKYKSIYSKILKQNSNL</sequence>
<organism evidence="6">
    <name type="scientific">Cryptosporidium hominis</name>
    <dbReference type="NCBI Taxonomy" id="237895"/>
    <lineage>
        <taxon>Eukaryota</taxon>
        <taxon>Sar</taxon>
        <taxon>Alveolata</taxon>
        <taxon>Apicomplexa</taxon>
        <taxon>Conoidasida</taxon>
        <taxon>Coccidia</taxon>
        <taxon>Eucoccidiorida</taxon>
        <taxon>Eimeriorina</taxon>
        <taxon>Cryptosporidiidae</taxon>
        <taxon>Cryptosporidium</taxon>
    </lineage>
</organism>
<keyword evidence="3 5" id="KW-0690">Ribosome biogenesis</keyword>
<dbReference type="VEuPathDB" id="CryptoDB:GY17_00003716"/>
<dbReference type="VEuPathDB" id="CryptoDB:Chro.40143"/>
<proteinExistence type="inferred from homology"/>
<evidence type="ECO:0000256" key="4">
    <source>
        <dbReference type="ARBA" id="ARBA00023242"/>
    </source>
</evidence>
<evidence type="ECO:0000313" key="6">
    <source>
        <dbReference type="EMBL" id="CUV05500.1"/>
    </source>
</evidence>
<evidence type="ECO:0000256" key="5">
    <source>
        <dbReference type="RuleBase" id="RU364132"/>
    </source>
</evidence>
<dbReference type="EMBL" id="LN877950">
    <property type="protein sequence ID" value="CUV05500.1"/>
    <property type="molecule type" value="Genomic_DNA"/>
</dbReference>
<dbReference type="InterPro" id="IPR007023">
    <property type="entry name" value="Ribosom_reg"/>
</dbReference>
<dbReference type="VEuPathDB" id="CryptoDB:CHUDEA4_1220"/>
<evidence type="ECO:0000256" key="2">
    <source>
        <dbReference type="ARBA" id="ARBA00010077"/>
    </source>
</evidence>
<comment type="similarity">
    <text evidence="2 5">Belongs to the RRS1 family.</text>
</comment>
<gene>
    <name evidence="6" type="ORF">CHUDEA4_1220</name>
</gene>
<dbReference type="VEuPathDB" id="CryptoDB:ChTU502y2012_413g0150"/>
<dbReference type="AlphaFoldDB" id="A0A0S4TDQ7"/>
<keyword evidence="4 5" id="KW-0539">Nucleus</keyword>
<dbReference type="OrthoDB" id="28455at2759"/>
<comment type="subcellular location">
    <subcellularLocation>
        <location evidence="1 5">Nucleus</location>
    </subcellularLocation>
</comment>